<dbReference type="AlphaFoldDB" id="A0A0G4B3A0"/>
<sequence length="238" mass="24929">MFKSKRAKILLSIFVVLILVGAGFATNAILNGTLSTFAANRDGGSRPSNKMGVGTITGNVTSNDGLSHDYTVFLLKKQVGGGYAGSGNIKTKGSYTFSNVATPATYRVMVYMSSDCAVGGGAGSPEVFLNAGRTETIKTLKLISLPYIKGQMTVNGKPPVKSTLNASPKISLKTNNITVASMSPDANGYYKFSCLAGGGNYNVSAAFNDNTQKPIAKYGAAYDVKLLSLPGSIIDFKF</sequence>
<evidence type="ECO:0000313" key="2">
    <source>
        <dbReference type="Proteomes" id="UP000035648"/>
    </source>
</evidence>
<dbReference type="EMBL" id="CP011213">
    <property type="protein sequence ID" value="AKM82055.1"/>
    <property type="molecule type" value="Genomic_DNA"/>
</dbReference>
<organism evidence="1 2">
    <name type="scientific">Berkelbacteria bacterium GW2011_GWE1_39_12</name>
    <dbReference type="NCBI Taxonomy" id="1618337"/>
    <lineage>
        <taxon>Bacteria</taxon>
        <taxon>Candidatus Berkelbacteria</taxon>
    </lineage>
</organism>
<name>A0A0G4B3A0_9BACT</name>
<dbReference type="KEGG" id="bbgw:UT28_C0001G0244"/>
<evidence type="ECO:0000313" key="1">
    <source>
        <dbReference type="EMBL" id="AKM82055.1"/>
    </source>
</evidence>
<dbReference type="STRING" id="1618337.UT28_C0001G0244"/>
<gene>
    <name evidence="1" type="ORF">UT28_C0001G0244</name>
</gene>
<proteinExistence type="predicted"/>
<accession>A0A0G4B3A0</accession>
<reference evidence="1 2" key="1">
    <citation type="journal article" date="2015" name="Nature">
        <title>rRNA introns, odd ribosomes, and small enigmatic genomes across a large radiation of phyla.</title>
        <authorList>
            <person name="Brown C.T."/>
            <person name="Hug L.A."/>
            <person name="Thomas B.C."/>
            <person name="Sharon I."/>
            <person name="Castelle C.J."/>
            <person name="Singh A."/>
            <person name="Wilkins M.J."/>
            <person name="Williams K.H."/>
            <person name="Banfield J.F."/>
        </authorList>
    </citation>
    <scope>NUCLEOTIDE SEQUENCE [LARGE SCALE GENOMIC DNA]</scope>
</reference>
<dbReference type="Proteomes" id="UP000035648">
    <property type="component" value="Chromosome"/>
</dbReference>
<protein>
    <submittedName>
        <fullName evidence="1">Uncharacterized protein</fullName>
    </submittedName>
</protein>